<sequence>MVHSVTRQLPGIALRHIDRGDVRLMVQCNGRLDSVSPPACRGEAGSGLRVRHRLSDTVACANHWSDGKELLIITFVGAEKQTSGAPCSVHVHVCVERQREERAKRWSGSQSMGTQACVVSAPCAYEMHDVTSTFASVSRGGTGATYRNKEAGGRRTSDIIGRVTAAARSKLRTERTPGRYLDGGPAPENLQRPSKKSGIRSRGVGMGGCKVRSVGDAGAEWKAIKLHDARDGILDSLLTHAHPREPNLVCLQDTCFRMTPLRGEASQHATQTAAIFRVRRPTHLPDSLTERQRFLPAAALLAALPSRDRKPELLRAATRHTALPRLATPARPRLVSLKWRGN</sequence>
<comment type="caution">
    <text evidence="2">The sequence shown here is derived from an EMBL/GenBank/DDBJ whole genome shotgun (WGS) entry which is preliminary data.</text>
</comment>
<proteinExistence type="predicted"/>
<reference evidence="2 3" key="1">
    <citation type="submission" date="2023-03" db="EMBL/GenBank/DDBJ databases">
        <title>High-quality genome of Scylla paramamosain provides insights in environmental adaptation.</title>
        <authorList>
            <person name="Zhang L."/>
        </authorList>
    </citation>
    <scope>NUCLEOTIDE SEQUENCE [LARGE SCALE GENOMIC DNA]</scope>
    <source>
        <strain evidence="2">LZ_2023a</strain>
        <tissue evidence="2">Muscle</tissue>
    </source>
</reference>
<organism evidence="2 3">
    <name type="scientific">Scylla paramamosain</name>
    <name type="common">Mud crab</name>
    <dbReference type="NCBI Taxonomy" id="85552"/>
    <lineage>
        <taxon>Eukaryota</taxon>
        <taxon>Metazoa</taxon>
        <taxon>Ecdysozoa</taxon>
        <taxon>Arthropoda</taxon>
        <taxon>Crustacea</taxon>
        <taxon>Multicrustacea</taxon>
        <taxon>Malacostraca</taxon>
        <taxon>Eumalacostraca</taxon>
        <taxon>Eucarida</taxon>
        <taxon>Decapoda</taxon>
        <taxon>Pleocyemata</taxon>
        <taxon>Brachyura</taxon>
        <taxon>Eubrachyura</taxon>
        <taxon>Portunoidea</taxon>
        <taxon>Portunidae</taxon>
        <taxon>Portuninae</taxon>
        <taxon>Scylla</taxon>
    </lineage>
</organism>
<protein>
    <submittedName>
        <fullName evidence="2">Uncharacterized protein</fullName>
    </submittedName>
</protein>
<evidence type="ECO:0000313" key="2">
    <source>
        <dbReference type="EMBL" id="KAK8388298.1"/>
    </source>
</evidence>
<accession>A0AAW0TM45</accession>
<gene>
    <name evidence="2" type="ORF">O3P69_020358</name>
</gene>
<dbReference type="AlphaFoldDB" id="A0AAW0TM45"/>
<evidence type="ECO:0000256" key="1">
    <source>
        <dbReference type="SAM" id="MobiDB-lite"/>
    </source>
</evidence>
<dbReference type="Proteomes" id="UP001487740">
    <property type="component" value="Unassembled WGS sequence"/>
</dbReference>
<keyword evidence="3" id="KW-1185">Reference proteome</keyword>
<feature type="region of interest" description="Disordered" evidence="1">
    <location>
        <begin position="176"/>
        <end position="205"/>
    </location>
</feature>
<name>A0AAW0TM45_SCYPA</name>
<dbReference type="EMBL" id="JARAKH010000028">
    <property type="protein sequence ID" value="KAK8388298.1"/>
    <property type="molecule type" value="Genomic_DNA"/>
</dbReference>
<evidence type="ECO:0000313" key="3">
    <source>
        <dbReference type="Proteomes" id="UP001487740"/>
    </source>
</evidence>